<dbReference type="PROSITE" id="PS50837">
    <property type="entry name" value="NACHT"/>
    <property type="match status" value="1"/>
</dbReference>
<evidence type="ECO:0000259" key="2">
    <source>
        <dbReference type="PROSITE" id="PS50837"/>
    </source>
</evidence>
<keyword evidence="1" id="KW-0175">Coiled coil</keyword>
<dbReference type="Pfam" id="PF05729">
    <property type="entry name" value="NACHT"/>
    <property type="match status" value="1"/>
</dbReference>
<dbReference type="Pfam" id="PF22730">
    <property type="entry name" value="NCC-H"/>
    <property type="match status" value="1"/>
</dbReference>
<keyword evidence="4" id="KW-1185">Reference proteome</keyword>
<dbReference type="PANTHER" id="PTHR46844">
    <property type="entry name" value="SLR5058 PROTEIN"/>
    <property type="match status" value="1"/>
</dbReference>
<comment type="caution">
    <text evidence="3">The sequence shown here is derived from an EMBL/GenBank/DDBJ whole genome shotgun (WGS) entry which is preliminary data.</text>
</comment>
<dbReference type="SUPFAM" id="SSF52540">
    <property type="entry name" value="P-loop containing nucleoside triphosphate hydrolases"/>
    <property type="match status" value="1"/>
</dbReference>
<dbReference type="Gene3D" id="3.40.50.300">
    <property type="entry name" value="P-loop containing nucleotide triphosphate hydrolases"/>
    <property type="match status" value="1"/>
</dbReference>
<reference evidence="3 4" key="1">
    <citation type="submission" date="2022-04" db="EMBL/GenBank/DDBJ databases">
        <title>Positive selection, recombination, and allopatry shape intraspecific diversity of widespread and dominant cyanobacteria.</title>
        <authorList>
            <person name="Wei J."/>
            <person name="Shu W."/>
            <person name="Hu C."/>
        </authorList>
    </citation>
    <scope>NUCLEOTIDE SEQUENCE [LARGE SCALE GENOMIC DNA]</scope>
    <source>
        <strain evidence="3 4">GB2-A5</strain>
    </source>
</reference>
<gene>
    <name evidence="3" type="ORF">NDI37_03720</name>
</gene>
<protein>
    <submittedName>
        <fullName evidence="3">NACHT domain-containing protein</fullName>
    </submittedName>
</protein>
<dbReference type="EMBL" id="JAMPKK010000005">
    <property type="protein sequence ID" value="MEP0863573.1"/>
    <property type="molecule type" value="Genomic_DNA"/>
</dbReference>
<feature type="domain" description="NACHT" evidence="2">
    <location>
        <begin position="206"/>
        <end position="292"/>
    </location>
</feature>
<organism evidence="3 4">
    <name type="scientific">Funiculus sociatus GB2-A5</name>
    <dbReference type="NCBI Taxonomy" id="2933946"/>
    <lineage>
        <taxon>Bacteria</taxon>
        <taxon>Bacillati</taxon>
        <taxon>Cyanobacteriota</taxon>
        <taxon>Cyanophyceae</taxon>
        <taxon>Coleofasciculales</taxon>
        <taxon>Coleofasciculaceae</taxon>
        <taxon>Funiculus</taxon>
    </lineage>
</organism>
<dbReference type="InterPro" id="IPR007111">
    <property type="entry name" value="NACHT_NTPase"/>
</dbReference>
<dbReference type="RefSeq" id="WP_190418864.1">
    <property type="nucleotide sequence ID" value="NZ_JAMPKK010000005.1"/>
</dbReference>
<accession>A0ABV0JJF1</accession>
<sequence length="820" mass="95946">MKLWDGWDDFLKLIASDHNLTVEQKAVFLVRFARQNIDTKNQDIADEVIGGEPEKALLAYNKRMKEIFGKLSESFPEVSSEDKGKVKRVQACLEKVYLEQQQHKDSETGSAIASHDWTQICRDMLESQKLNIRRQATEVVSKAFYVELGLVERKHQPRRSSDFSVSPEQGSGFFQLHEEEITQTYEHNEFLEQVIKQGQSKKSQGRRIAIIGEPGAGKTTLLEAIAFSPKTPGFPIWVSLGSLRDKSLEEYLREKWLKDALKTSDVSEQQKELENLFKSGEVLLLLDGVDEMPASSPVEALAKLREELTGWVADARTVLTCRQNVWDASVNALPGFDTYRTLDFSYGESNKPNQVRQFICEWFSKAEKPELGEPLREKLDEDRHQRIRDLVKNPLRLSLLCQSWYFRQGDLPKTKAALYEQFTRAFYDWKQELFPTVPTERQELNTALGLLAREAIDKEKSRFAIRESFAIDVMGEDLFKLATEKLHWLNFVYKDAETDEKVYAFFHPTFQEYFAACAIDDWDYFLNHNNDNPNPFLQYKNKDCVYRVFEPQWKEVILLWIGIERDEEFRKHKDNFIKALVRFWDGCKNLYGYRTCFLAATGIAEFRDSKLADLIILLIFYWGFEKWEESNFDPIAEAAREIIPEIDHPRAINQLIYYRDNSQNRDISEEATYILEKMGIRNQRLHTISELPPLTEEEKDELKKLESIIEQALNEKSRIIKERLAGIQAEPEAMINRLIQLMEKNINNEFIAEVLKKVLGYEHLRLIVKKIKEYVDINIEENEYFDYLYDVIWHCTQNMTYPEFYQAWHGEPCSVQAIEN</sequence>
<name>A0ABV0JJF1_9CYAN</name>
<proteinExistence type="predicted"/>
<evidence type="ECO:0000313" key="3">
    <source>
        <dbReference type="EMBL" id="MEP0863573.1"/>
    </source>
</evidence>
<feature type="coiled-coil region" evidence="1">
    <location>
        <begin position="695"/>
        <end position="722"/>
    </location>
</feature>
<dbReference type="InterPro" id="IPR054570">
    <property type="entry name" value="NCC-H_dom"/>
</dbReference>
<dbReference type="InterPro" id="IPR027417">
    <property type="entry name" value="P-loop_NTPase"/>
</dbReference>
<dbReference type="PANTHER" id="PTHR46844:SF1">
    <property type="entry name" value="SLR5058 PROTEIN"/>
    <property type="match status" value="1"/>
</dbReference>
<dbReference type="Proteomes" id="UP001442494">
    <property type="component" value="Unassembled WGS sequence"/>
</dbReference>
<evidence type="ECO:0000313" key="4">
    <source>
        <dbReference type="Proteomes" id="UP001442494"/>
    </source>
</evidence>
<evidence type="ECO:0000256" key="1">
    <source>
        <dbReference type="SAM" id="Coils"/>
    </source>
</evidence>